<dbReference type="EMBL" id="MPJC01000008">
    <property type="protein sequence ID" value="OKA20329.1"/>
    <property type="molecule type" value="Genomic_DNA"/>
</dbReference>
<dbReference type="RefSeq" id="WP_060691421.1">
    <property type="nucleotide sequence ID" value="NZ_CP012676.1"/>
</dbReference>
<feature type="transmembrane region" description="Helical" evidence="1">
    <location>
        <begin position="215"/>
        <end position="234"/>
    </location>
</feature>
<proteinExistence type="predicted"/>
<feature type="transmembrane region" description="Helical" evidence="1">
    <location>
        <begin position="20"/>
        <end position="42"/>
    </location>
</feature>
<keyword evidence="1" id="KW-1133">Transmembrane helix</keyword>
<feature type="transmembrane region" description="Helical" evidence="1">
    <location>
        <begin position="79"/>
        <end position="97"/>
    </location>
</feature>
<dbReference type="Proteomes" id="UP000186677">
    <property type="component" value="Unassembled WGS sequence"/>
</dbReference>
<feature type="transmembrane region" description="Helical" evidence="1">
    <location>
        <begin position="299"/>
        <end position="322"/>
    </location>
</feature>
<evidence type="ECO:0000313" key="3">
    <source>
        <dbReference type="Proteomes" id="UP000186677"/>
    </source>
</evidence>
<accession>A0ABX3E816</accession>
<feature type="transmembrane region" description="Helical" evidence="1">
    <location>
        <begin position="103"/>
        <end position="122"/>
    </location>
</feature>
<protein>
    <recommendedName>
        <fullName evidence="4">Benzoate transporter</fullName>
    </recommendedName>
</protein>
<organism evidence="2 3">
    <name type="scientific">Pseudomonas versuta</name>
    <dbReference type="NCBI Taxonomy" id="1788301"/>
    <lineage>
        <taxon>Bacteria</taxon>
        <taxon>Pseudomonadati</taxon>
        <taxon>Pseudomonadota</taxon>
        <taxon>Gammaproteobacteria</taxon>
        <taxon>Pseudomonadales</taxon>
        <taxon>Pseudomonadaceae</taxon>
        <taxon>Pseudomonas</taxon>
    </lineage>
</organism>
<feature type="transmembrane region" description="Helical" evidence="1">
    <location>
        <begin position="177"/>
        <end position="195"/>
    </location>
</feature>
<feature type="transmembrane region" description="Helical" evidence="1">
    <location>
        <begin position="369"/>
        <end position="391"/>
    </location>
</feature>
<dbReference type="PANTHER" id="PTHR30199:SF0">
    <property type="entry name" value="INNER MEMBRANE PROTEIN YDCO"/>
    <property type="match status" value="1"/>
</dbReference>
<feature type="transmembrane region" description="Helical" evidence="1">
    <location>
        <begin position="328"/>
        <end position="348"/>
    </location>
</feature>
<dbReference type="InterPro" id="IPR004711">
    <property type="entry name" value="Benzoate_Transporter"/>
</dbReference>
<dbReference type="NCBIfam" id="TIGR00843">
    <property type="entry name" value="benE"/>
    <property type="match status" value="1"/>
</dbReference>
<dbReference type="PANTHER" id="PTHR30199">
    <property type="entry name" value="MFS FAMILY TRANSPORTER, PREDICTED SUBSTRATE BENZOATE"/>
    <property type="match status" value="1"/>
</dbReference>
<evidence type="ECO:0000256" key="1">
    <source>
        <dbReference type="SAM" id="Phobius"/>
    </source>
</evidence>
<name>A0ABX3E816_9PSED</name>
<evidence type="ECO:0008006" key="4">
    <source>
        <dbReference type="Google" id="ProtNLM"/>
    </source>
</evidence>
<keyword evidence="1" id="KW-0472">Membrane</keyword>
<keyword evidence="3" id="KW-1185">Reference proteome</keyword>
<comment type="caution">
    <text evidence="2">The sequence shown here is derived from an EMBL/GenBank/DDBJ whole genome shotgun (WGS) entry which is preliminary data.</text>
</comment>
<reference evidence="2 3" key="1">
    <citation type="submission" date="2016-11" db="EMBL/GenBank/DDBJ databases">
        <title>Draft genome of Pseudomonas versuta A4R1.5.</title>
        <authorList>
            <person name="See-Too W.-S."/>
        </authorList>
    </citation>
    <scope>NUCLEOTIDE SEQUENCE [LARGE SCALE GENOMIC DNA]</scope>
    <source>
        <strain evidence="2 3">A4R1.5</strain>
    </source>
</reference>
<feature type="transmembrane region" description="Helical" evidence="1">
    <location>
        <begin position="129"/>
        <end position="147"/>
    </location>
</feature>
<feature type="transmembrane region" description="Helical" evidence="1">
    <location>
        <begin position="54"/>
        <end position="72"/>
    </location>
</feature>
<dbReference type="Pfam" id="PF03594">
    <property type="entry name" value="BenE"/>
    <property type="match status" value="1"/>
</dbReference>
<gene>
    <name evidence="2" type="ORF">BOH73_14980</name>
</gene>
<evidence type="ECO:0000313" key="2">
    <source>
        <dbReference type="EMBL" id="OKA20329.1"/>
    </source>
</evidence>
<sequence>MSDAPLPRLHPLSDTSPSAVVAGFIAMMTGYTSSLVLMFQAGQAAGLTSGQISSWIWALSIGMAVCSIGLSLRYRTPITIAWSTPGAALLITSLGGVSYGEAIGAYITCAVLVIICGMTGSFERLVKRIPGSLAAALLAGILFKIGSEIFVAAQHRTGLVVGMLVTYLIIKRLMPRYAVLAALLIGTLISGLLGLLDFSGFALEVAVPVWTTPSFSMAATISIGIPLFVVAMTSQNMPGIAVLRADGYNVPASPLITTTGVASLLLAPFGSHGVNLAAISAAICTGPHAHEDPKKRYTAAMWCGIFYGIAGTFGATLAALFAAFPKELVMSIAALALFGSISNGLTVAMSEAKEREAALITFMVTASGMTLYSVGSAFWGIVAGVLTLMILNWKTR</sequence>
<keyword evidence="1" id="KW-0812">Transmembrane</keyword>